<comment type="similarity">
    <text evidence="2">Belongs to the activator 1 small subunits family.</text>
</comment>
<proteinExistence type="inferred from homology"/>
<dbReference type="InterPro" id="IPR003593">
    <property type="entry name" value="AAA+_ATPase"/>
</dbReference>
<organism evidence="9 10">
    <name type="scientific">Schizosaccharomyces osmophilus</name>
    <dbReference type="NCBI Taxonomy" id="2545709"/>
    <lineage>
        <taxon>Eukaryota</taxon>
        <taxon>Fungi</taxon>
        <taxon>Dikarya</taxon>
        <taxon>Ascomycota</taxon>
        <taxon>Taphrinomycotina</taxon>
        <taxon>Schizosaccharomycetes</taxon>
        <taxon>Schizosaccharomycetales</taxon>
        <taxon>Schizosaccharomycetaceae</taxon>
        <taxon>Schizosaccharomyces</taxon>
    </lineage>
</organism>
<evidence type="ECO:0000256" key="4">
    <source>
        <dbReference type="ARBA" id="ARBA00022741"/>
    </source>
</evidence>
<dbReference type="GO" id="GO:0003677">
    <property type="term" value="F:DNA binding"/>
    <property type="evidence" value="ECO:0007669"/>
    <property type="project" value="InterPro"/>
</dbReference>
<dbReference type="FunFam" id="1.10.8.60:FF:000028">
    <property type="entry name" value="Replication factor C subunit 5"/>
    <property type="match status" value="1"/>
</dbReference>
<dbReference type="GO" id="GO:0003689">
    <property type="term" value="F:DNA clamp loader activity"/>
    <property type="evidence" value="ECO:0007669"/>
    <property type="project" value="TreeGrafter"/>
</dbReference>
<dbReference type="InterPro" id="IPR050238">
    <property type="entry name" value="DNA_Rep/Repair_Clamp_Loader"/>
</dbReference>
<keyword evidence="3" id="KW-0235">DNA replication</keyword>
<dbReference type="NCBIfam" id="NF001679">
    <property type="entry name" value="PRK00440.1"/>
    <property type="match status" value="1"/>
</dbReference>
<dbReference type="GO" id="GO:0005524">
    <property type="term" value="F:ATP binding"/>
    <property type="evidence" value="ECO:0007669"/>
    <property type="project" value="UniProtKB-KW"/>
</dbReference>
<keyword evidence="10" id="KW-1185">Reference proteome</keyword>
<dbReference type="KEGG" id="som:SOMG_04655"/>
<dbReference type="InterPro" id="IPR047854">
    <property type="entry name" value="RFC_lid"/>
</dbReference>
<dbReference type="EMBL" id="CP115613">
    <property type="protein sequence ID" value="WBW75537.1"/>
    <property type="molecule type" value="Genomic_DNA"/>
</dbReference>
<comment type="subcellular location">
    <subcellularLocation>
        <location evidence="1">Nucleus</location>
    </subcellularLocation>
</comment>
<evidence type="ECO:0000256" key="1">
    <source>
        <dbReference type="ARBA" id="ARBA00004123"/>
    </source>
</evidence>
<dbReference type="InterPro" id="IPR008921">
    <property type="entry name" value="DNA_pol3_clamp-load_cplx_C"/>
</dbReference>
<keyword evidence="6" id="KW-0539">Nucleus</keyword>
<dbReference type="GO" id="GO:1902983">
    <property type="term" value="P:DNA strand elongation involved in mitotic DNA replication"/>
    <property type="evidence" value="ECO:0007669"/>
    <property type="project" value="UniProtKB-ARBA"/>
</dbReference>
<evidence type="ECO:0000256" key="7">
    <source>
        <dbReference type="ARBA" id="ARBA00070184"/>
    </source>
</evidence>
<dbReference type="PANTHER" id="PTHR11669:SF9">
    <property type="entry name" value="REPLICATION FACTOR C SUBUNIT 5"/>
    <property type="match status" value="1"/>
</dbReference>
<dbReference type="Gene3D" id="3.40.50.300">
    <property type="entry name" value="P-loop containing nucleotide triphosphate hydrolases"/>
    <property type="match status" value="1"/>
</dbReference>
<reference evidence="9 10" key="1">
    <citation type="journal article" date="2023" name="G3 (Bethesda)">
        <title>A high-quality reference genome for the fission yeast Schizosaccharomyces osmophilus.</title>
        <authorList>
            <person name="Jia G.S."/>
            <person name="Zhang W.C."/>
            <person name="Liang Y."/>
            <person name="Liu X.H."/>
            <person name="Rhind N."/>
            <person name="Pidoux A."/>
            <person name="Brysch-Herzberg M."/>
            <person name="Du L.L."/>
        </authorList>
    </citation>
    <scope>NUCLEOTIDE SEQUENCE [LARGE SCALE GENOMIC DNA]</scope>
    <source>
        <strain evidence="9 10">CBS 15793</strain>
    </source>
</reference>
<keyword evidence="4" id="KW-0547">Nucleotide-binding</keyword>
<dbReference type="GO" id="GO:0070914">
    <property type="term" value="P:UV-damage excision repair"/>
    <property type="evidence" value="ECO:0007669"/>
    <property type="project" value="UniProtKB-ARBA"/>
</dbReference>
<dbReference type="GO" id="GO:0005663">
    <property type="term" value="C:DNA replication factor C complex"/>
    <property type="evidence" value="ECO:0007669"/>
    <property type="project" value="TreeGrafter"/>
</dbReference>
<dbReference type="Pfam" id="PF08542">
    <property type="entry name" value="Rep_fac_C"/>
    <property type="match status" value="1"/>
</dbReference>
<evidence type="ECO:0000259" key="8">
    <source>
        <dbReference type="SMART" id="SM00382"/>
    </source>
</evidence>
<evidence type="ECO:0000256" key="6">
    <source>
        <dbReference type="ARBA" id="ARBA00023242"/>
    </source>
</evidence>
<dbReference type="GO" id="GO:0031391">
    <property type="term" value="C:Elg1 RFC-like complex"/>
    <property type="evidence" value="ECO:0007669"/>
    <property type="project" value="TreeGrafter"/>
</dbReference>
<dbReference type="PANTHER" id="PTHR11669">
    <property type="entry name" value="REPLICATION FACTOR C / DNA POLYMERASE III GAMMA-TAU SUBUNIT"/>
    <property type="match status" value="1"/>
</dbReference>
<gene>
    <name evidence="9" type="primary">rfc3</name>
    <name evidence="9" type="ORF">SOMG_04655</name>
</gene>
<dbReference type="Proteomes" id="UP001212411">
    <property type="component" value="Chromosome 3"/>
</dbReference>
<dbReference type="InterPro" id="IPR027417">
    <property type="entry name" value="P-loop_NTPase"/>
</dbReference>
<dbReference type="CDD" id="cd00009">
    <property type="entry name" value="AAA"/>
    <property type="match status" value="1"/>
</dbReference>
<evidence type="ECO:0000313" key="9">
    <source>
        <dbReference type="EMBL" id="WBW75537.1"/>
    </source>
</evidence>
<dbReference type="AlphaFoldDB" id="A0AAE9WK65"/>
<accession>A0AAE9WK65</accession>
<evidence type="ECO:0000256" key="2">
    <source>
        <dbReference type="ARBA" id="ARBA00005378"/>
    </source>
</evidence>
<dbReference type="Gene3D" id="1.20.272.10">
    <property type="match status" value="1"/>
</dbReference>
<dbReference type="FunFam" id="1.20.272.10:FF:000004">
    <property type="entry name" value="Replication factor C subunit 5"/>
    <property type="match status" value="1"/>
</dbReference>
<dbReference type="InterPro" id="IPR013748">
    <property type="entry name" value="Rep_factorC_C"/>
</dbReference>
<dbReference type="GO" id="GO:0031389">
    <property type="term" value="C:Rad17 RFC-like complex"/>
    <property type="evidence" value="ECO:0007669"/>
    <property type="project" value="TreeGrafter"/>
</dbReference>
<dbReference type="GeneID" id="80878123"/>
<dbReference type="InterPro" id="IPR003959">
    <property type="entry name" value="ATPase_AAA_core"/>
</dbReference>
<keyword evidence="5" id="KW-0067">ATP-binding</keyword>
<dbReference type="GO" id="GO:0016887">
    <property type="term" value="F:ATP hydrolysis activity"/>
    <property type="evidence" value="ECO:0007669"/>
    <property type="project" value="InterPro"/>
</dbReference>
<dbReference type="SUPFAM" id="SSF52540">
    <property type="entry name" value="P-loop containing nucleoside triphosphate hydrolases"/>
    <property type="match status" value="1"/>
</dbReference>
<dbReference type="RefSeq" id="XP_056039780.1">
    <property type="nucleotide sequence ID" value="XM_056183434.1"/>
</dbReference>
<evidence type="ECO:0000256" key="5">
    <source>
        <dbReference type="ARBA" id="ARBA00022840"/>
    </source>
</evidence>
<dbReference type="CDD" id="cd18140">
    <property type="entry name" value="HLD_clamp_RFC"/>
    <property type="match status" value="1"/>
</dbReference>
<sequence length="342" mass="38423">MAMDKGKGRAMELDNPVQDGSTLPWVEKYRPSGLEDVVAHKDIISTLDRFISTNKVPHMLFYGPPGTGKTSTILACARKVYGPQFRNQVMELNASDDRGIDAVREQIKNFASTRQIFSSSFKMIILDEADAMTLAAQNALRRVIEKYTKNVRFCIICNYINKIAPAIQSRCTRFRFQPLPSLEIEKYVDHVIDNEHCNIDSEAKAAVLKLSRGDMRKALNILQACHAAYEHIDESAVYNCVGQPHPSDIDYFIKSIMNEEFVTAYNTIFSIKQQKGLALQDITTCIFEALDELQVPANTRIFILDQLAAIEHRMSFGCSEKIQLSAMIASIKCGVDLAAKNK</sequence>
<evidence type="ECO:0000313" key="10">
    <source>
        <dbReference type="Proteomes" id="UP001212411"/>
    </source>
</evidence>
<dbReference type="Pfam" id="PF00004">
    <property type="entry name" value="AAA"/>
    <property type="match status" value="1"/>
</dbReference>
<dbReference type="FunFam" id="3.40.50.300:FF:000129">
    <property type="entry name" value="Replication factor C subunit 5"/>
    <property type="match status" value="1"/>
</dbReference>
<dbReference type="SMART" id="SM00382">
    <property type="entry name" value="AAA"/>
    <property type="match status" value="1"/>
</dbReference>
<protein>
    <recommendedName>
        <fullName evidence="7">Replication factor C subunit 3</fullName>
    </recommendedName>
</protein>
<dbReference type="GO" id="GO:0031390">
    <property type="term" value="C:Ctf18 RFC-like complex"/>
    <property type="evidence" value="ECO:0007669"/>
    <property type="project" value="TreeGrafter"/>
</dbReference>
<name>A0AAE9WK65_9SCHI</name>
<feature type="domain" description="AAA+ ATPase" evidence="8">
    <location>
        <begin position="55"/>
        <end position="182"/>
    </location>
</feature>
<dbReference type="Gene3D" id="1.10.8.60">
    <property type="match status" value="1"/>
</dbReference>
<dbReference type="SUPFAM" id="SSF48019">
    <property type="entry name" value="post-AAA+ oligomerization domain-like"/>
    <property type="match status" value="1"/>
</dbReference>
<evidence type="ECO:0000256" key="3">
    <source>
        <dbReference type="ARBA" id="ARBA00022705"/>
    </source>
</evidence>